<accession>A0A6J4I376</accession>
<organism evidence="1">
    <name type="scientific">uncultured Adhaeribacter sp</name>
    <dbReference type="NCBI Taxonomy" id="448109"/>
    <lineage>
        <taxon>Bacteria</taxon>
        <taxon>Pseudomonadati</taxon>
        <taxon>Bacteroidota</taxon>
        <taxon>Cytophagia</taxon>
        <taxon>Cytophagales</taxon>
        <taxon>Hymenobacteraceae</taxon>
        <taxon>Adhaeribacter</taxon>
        <taxon>environmental samples</taxon>
    </lineage>
</organism>
<name>A0A6J4I376_9BACT</name>
<proteinExistence type="predicted"/>
<dbReference type="EMBL" id="CADCTJ010000447">
    <property type="protein sequence ID" value="CAA9241135.1"/>
    <property type="molecule type" value="Genomic_DNA"/>
</dbReference>
<feature type="non-terminal residue" evidence="1">
    <location>
        <position position="1"/>
    </location>
</feature>
<protein>
    <submittedName>
        <fullName evidence="1">Uncharacterized protein</fullName>
    </submittedName>
</protein>
<sequence>FIKKALQVIEVNKLLSSVWIGLSYKTV</sequence>
<gene>
    <name evidence="1" type="ORF">AVDCRST_MAG95-1435</name>
</gene>
<reference evidence="1" key="1">
    <citation type="submission" date="2020-02" db="EMBL/GenBank/DDBJ databases">
        <authorList>
            <person name="Meier V. D."/>
        </authorList>
    </citation>
    <scope>NUCLEOTIDE SEQUENCE</scope>
    <source>
        <strain evidence="1">AVDCRST_MAG95</strain>
    </source>
</reference>
<evidence type="ECO:0000313" key="1">
    <source>
        <dbReference type="EMBL" id="CAA9241135.1"/>
    </source>
</evidence>
<dbReference type="AlphaFoldDB" id="A0A6J4I376"/>